<dbReference type="Pfam" id="PF08268">
    <property type="entry name" value="FBA_3"/>
    <property type="match status" value="1"/>
</dbReference>
<proteinExistence type="predicted"/>
<dbReference type="CDD" id="cd22157">
    <property type="entry name" value="F-box_AtFBW1-like"/>
    <property type="match status" value="1"/>
</dbReference>
<evidence type="ECO:0000259" key="1">
    <source>
        <dbReference type="SMART" id="SM00256"/>
    </source>
</evidence>
<dbReference type="EMBL" id="CABITT030000001">
    <property type="protein sequence ID" value="VVA90023.1"/>
    <property type="molecule type" value="Genomic_DNA"/>
</dbReference>
<evidence type="ECO:0000313" key="3">
    <source>
        <dbReference type="Proteomes" id="UP000489600"/>
    </source>
</evidence>
<name>A0A565AME1_9BRAS</name>
<gene>
    <name evidence="2" type="ORF">ANE_LOCUS468</name>
</gene>
<protein>
    <recommendedName>
        <fullName evidence="1">F-box domain-containing protein</fullName>
    </recommendedName>
</protein>
<dbReference type="AlphaFoldDB" id="A0A565AME1"/>
<dbReference type="SMART" id="SM00256">
    <property type="entry name" value="FBOX"/>
    <property type="match status" value="1"/>
</dbReference>
<dbReference type="PANTHER" id="PTHR31111">
    <property type="entry name" value="BNAA05G37150D PROTEIN-RELATED"/>
    <property type="match status" value="1"/>
</dbReference>
<dbReference type="InterPro" id="IPR013187">
    <property type="entry name" value="F-box-assoc_dom_typ3"/>
</dbReference>
<dbReference type="Pfam" id="PF00646">
    <property type="entry name" value="F-box"/>
    <property type="match status" value="1"/>
</dbReference>
<dbReference type="InterPro" id="IPR036047">
    <property type="entry name" value="F-box-like_dom_sf"/>
</dbReference>
<sequence>MEIEEEDRTKLSSWIPLDVTIEILLRLPGKYVVRFRCVSKLWSSITTTPHFIKSFPIFTLKKEEDKRVFFSLPHHQDPQRCFTRVESYEMILPKQDPKYSWLQAPNLVKGKVFSSIRGLICFGDRDQVVIWNPTLRQHVVLPDSELSRPLITFLGYDPIEDKYKVLCMSGNDVALATREKPRVITLGAQESWRTTKHFPPGHPRGINRCVYGGKCMNGILY</sequence>
<reference evidence="2" key="1">
    <citation type="submission" date="2019-07" db="EMBL/GenBank/DDBJ databases">
        <authorList>
            <person name="Dittberner H."/>
        </authorList>
    </citation>
    <scope>NUCLEOTIDE SEQUENCE [LARGE SCALE GENOMIC DNA]</scope>
</reference>
<comment type="caution">
    <text evidence="2">The sequence shown here is derived from an EMBL/GenBank/DDBJ whole genome shotgun (WGS) entry which is preliminary data.</text>
</comment>
<accession>A0A565AME1</accession>
<evidence type="ECO:0000313" key="2">
    <source>
        <dbReference type="EMBL" id="VVA90023.1"/>
    </source>
</evidence>
<dbReference type="PANTHER" id="PTHR31111:SF138">
    <property type="entry name" value="F-BOX ASSOCIATED DOMAIN-CONTAINING PROTEIN"/>
    <property type="match status" value="1"/>
</dbReference>
<dbReference type="SUPFAM" id="SSF81383">
    <property type="entry name" value="F-box domain"/>
    <property type="match status" value="1"/>
</dbReference>
<keyword evidence="3" id="KW-1185">Reference proteome</keyword>
<dbReference type="Proteomes" id="UP000489600">
    <property type="component" value="Unassembled WGS sequence"/>
</dbReference>
<dbReference type="OrthoDB" id="1110858at2759"/>
<dbReference type="InterPro" id="IPR001810">
    <property type="entry name" value="F-box_dom"/>
</dbReference>
<dbReference type="InterPro" id="IPR017451">
    <property type="entry name" value="F-box-assoc_interact_dom"/>
</dbReference>
<dbReference type="NCBIfam" id="TIGR01640">
    <property type="entry name" value="F_box_assoc_1"/>
    <property type="match status" value="1"/>
</dbReference>
<feature type="domain" description="F-box" evidence="1">
    <location>
        <begin position="15"/>
        <end position="54"/>
    </location>
</feature>
<organism evidence="2 3">
    <name type="scientific">Arabis nemorensis</name>
    <dbReference type="NCBI Taxonomy" id="586526"/>
    <lineage>
        <taxon>Eukaryota</taxon>
        <taxon>Viridiplantae</taxon>
        <taxon>Streptophyta</taxon>
        <taxon>Embryophyta</taxon>
        <taxon>Tracheophyta</taxon>
        <taxon>Spermatophyta</taxon>
        <taxon>Magnoliopsida</taxon>
        <taxon>eudicotyledons</taxon>
        <taxon>Gunneridae</taxon>
        <taxon>Pentapetalae</taxon>
        <taxon>rosids</taxon>
        <taxon>malvids</taxon>
        <taxon>Brassicales</taxon>
        <taxon>Brassicaceae</taxon>
        <taxon>Arabideae</taxon>
        <taxon>Arabis</taxon>
    </lineage>
</organism>